<keyword evidence="3" id="KW-1185">Reference proteome</keyword>
<feature type="compositionally biased region" description="Basic and acidic residues" evidence="1">
    <location>
        <begin position="107"/>
        <end position="117"/>
    </location>
</feature>
<name>A0A4Y7QMI9_9AGAM</name>
<accession>A0A4Y7QMI9</accession>
<dbReference type="Proteomes" id="UP000294933">
    <property type="component" value="Unassembled WGS sequence"/>
</dbReference>
<feature type="region of interest" description="Disordered" evidence="1">
    <location>
        <begin position="90"/>
        <end position="117"/>
    </location>
</feature>
<evidence type="ECO:0000256" key="1">
    <source>
        <dbReference type="SAM" id="MobiDB-lite"/>
    </source>
</evidence>
<dbReference type="AlphaFoldDB" id="A0A4Y7QMI9"/>
<proteinExistence type="predicted"/>
<dbReference type="VEuPathDB" id="FungiDB:BD410DRAFT_782254"/>
<evidence type="ECO:0000313" key="3">
    <source>
        <dbReference type="Proteomes" id="UP000294933"/>
    </source>
</evidence>
<reference evidence="2 3" key="1">
    <citation type="submission" date="2018-06" db="EMBL/GenBank/DDBJ databases">
        <title>A transcriptomic atlas of mushroom development highlights an independent origin of complex multicellularity.</title>
        <authorList>
            <consortium name="DOE Joint Genome Institute"/>
            <person name="Krizsan K."/>
            <person name="Almasi E."/>
            <person name="Merenyi Z."/>
            <person name="Sahu N."/>
            <person name="Viragh M."/>
            <person name="Koszo T."/>
            <person name="Mondo S."/>
            <person name="Kiss B."/>
            <person name="Balint B."/>
            <person name="Kues U."/>
            <person name="Barry K."/>
            <person name="Hegedus J.C."/>
            <person name="Henrissat B."/>
            <person name="Johnson J."/>
            <person name="Lipzen A."/>
            <person name="Ohm R."/>
            <person name="Nagy I."/>
            <person name="Pangilinan J."/>
            <person name="Yan J."/>
            <person name="Xiong Y."/>
            <person name="Grigoriev I.V."/>
            <person name="Hibbett D.S."/>
            <person name="Nagy L.G."/>
        </authorList>
    </citation>
    <scope>NUCLEOTIDE SEQUENCE [LARGE SCALE GENOMIC DNA]</scope>
    <source>
        <strain evidence="2 3">SZMC22713</strain>
    </source>
</reference>
<evidence type="ECO:0000313" key="2">
    <source>
        <dbReference type="EMBL" id="TDL28272.1"/>
    </source>
</evidence>
<dbReference type="EMBL" id="ML170158">
    <property type="protein sequence ID" value="TDL28272.1"/>
    <property type="molecule type" value="Genomic_DNA"/>
</dbReference>
<protein>
    <submittedName>
        <fullName evidence="2">Uncharacterized protein</fullName>
    </submittedName>
</protein>
<sequence>MPSHPAEFRYPTFALVMTQEMYPSGAIGHHRTVKGVRRRRTRPSARDLYLQDDPKTMVVDSINPYWKMPNYHSRGTQHSHVVDTHRPNLAPSRKLEKPQHLSGDSENNFKHPHELGHNLKRLTRPNSKVSGVILMFKRTICPRLRPRRMHA</sequence>
<gene>
    <name evidence="2" type="ORF">BD410DRAFT_782254</name>
</gene>
<organism evidence="2 3">
    <name type="scientific">Rickenella mellea</name>
    <dbReference type="NCBI Taxonomy" id="50990"/>
    <lineage>
        <taxon>Eukaryota</taxon>
        <taxon>Fungi</taxon>
        <taxon>Dikarya</taxon>
        <taxon>Basidiomycota</taxon>
        <taxon>Agaricomycotina</taxon>
        <taxon>Agaricomycetes</taxon>
        <taxon>Hymenochaetales</taxon>
        <taxon>Rickenellaceae</taxon>
        <taxon>Rickenella</taxon>
    </lineage>
</organism>